<proteinExistence type="inferred from homology"/>
<feature type="transmembrane region" description="Helical" evidence="8">
    <location>
        <begin position="64"/>
        <end position="81"/>
    </location>
</feature>
<evidence type="ECO:0000313" key="9">
    <source>
        <dbReference type="EMBL" id="EFQ22696.1"/>
    </source>
</evidence>
<dbReference type="GO" id="GO:0033214">
    <property type="term" value="P:siderophore-iron import into cell"/>
    <property type="evidence" value="ECO:0007669"/>
    <property type="project" value="TreeGrafter"/>
</dbReference>
<evidence type="ECO:0000256" key="7">
    <source>
        <dbReference type="ARBA" id="ARBA00023136"/>
    </source>
</evidence>
<dbReference type="PANTHER" id="PTHR30472">
    <property type="entry name" value="FERRIC ENTEROBACTIN TRANSPORT SYSTEM PERMEASE PROTEIN"/>
    <property type="match status" value="1"/>
</dbReference>
<dbReference type="SUPFAM" id="SSF81345">
    <property type="entry name" value="ABC transporter involved in vitamin B12 uptake, BtuC"/>
    <property type="match status" value="1"/>
</dbReference>
<reference evidence="9 10" key="1">
    <citation type="journal article" date="2010" name="Stand. Genomic Sci.">
        <title>Non-contiguous finished genome sequence of Aminomonas paucivorans type strain (GLU-3).</title>
        <authorList>
            <person name="Pitluck S."/>
            <person name="Yasawong M."/>
            <person name="Held B."/>
            <person name="Lapidus A."/>
            <person name="Nolan M."/>
            <person name="Copeland A."/>
            <person name="Lucas S."/>
            <person name="Del Rio T.G."/>
            <person name="Tice H."/>
            <person name="Cheng J.F."/>
            <person name="Chertkov O."/>
            <person name="Goodwin L."/>
            <person name="Tapia R."/>
            <person name="Han C."/>
            <person name="Liolios K."/>
            <person name="Ivanova N."/>
            <person name="Mavromatis K."/>
            <person name="Ovchinnikova G."/>
            <person name="Pati A."/>
            <person name="Chen A."/>
            <person name="Palaniappan K."/>
            <person name="Land M."/>
            <person name="Hauser L."/>
            <person name="Chang Y.J."/>
            <person name="Jeffries C.D."/>
            <person name="Pukall R."/>
            <person name="Spring S."/>
            <person name="Rohde M."/>
            <person name="Sikorski J."/>
            <person name="Goker M."/>
            <person name="Woyke T."/>
            <person name="Bristow J."/>
            <person name="Eisen J.A."/>
            <person name="Markowitz V."/>
            <person name="Hugenholtz P."/>
            <person name="Kyrpides N.C."/>
            <person name="Klenk H.P."/>
        </authorList>
    </citation>
    <scope>NUCLEOTIDE SEQUENCE [LARGE SCALE GENOMIC DNA]</scope>
    <source>
        <strain evidence="9 10">DSM 12260</strain>
    </source>
</reference>
<evidence type="ECO:0000256" key="4">
    <source>
        <dbReference type="ARBA" id="ARBA00022475"/>
    </source>
</evidence>
<gene>
    <name evidence="9" type="ORF">Apau_0260</name>
</gene>
<comment type="similarity">
    <text evidence="2">Belongs to the binding-protein-dependent transport system permease family. FecCD subfamily.</text>
</comment>
<dbReference type="GO" id="GO:0005886">
    <property type="term" value="C:plasma membrane"/>
    <property type="evidence" value="ECO:0007669"/>
    <property type="project" value="UniProtKB-SubCell"/>
</dbReference>
<dbReference type="HOGENOM" id="CLU_013016_0_0_0"/>
<evidence type="ECO:0000256" key="3">
    <source>
        <dbReference type="ARBA" id="ARBA00022448"/>
    </source>
</evidence>
<keyword evidence="5 8" id="KW-0812">Transmembrane</keyword>
<comment type="subcellular location">
    <subcellularLocation>
        <location evidence="1">Cell membrane</location>
        <topology evidence="1">Multi-pass membrane protein</topology>
    </subcellularLocation>
</comment>
<organism evidence="9 10">
    <name type="scientific">Aminomonas paucivorans DSM 12260</name>
    <dbReference type="NCBI Taxonomy" id="584708"/>
    <lineage>
        <taxon>Bacteria</taxon>
        <taxon>Thermotogati</taxon>
        <taxon>Synergistota</taxon>
        <taxon>Synergistia</taxon>
        <taxon>Synergistales</taxon>
        <taxon>Synergistaceae</taxon>
        <taxon>Aminomonas</taxon>
    </lineage>
</organism>
<dbReference type="RefSeq" id="WP_006299842.1">
    <property type="nucleotide sequence ID" value="NZ_CM001022.1"/>
</dbReference>
<evidence type="ECO:0000256" key="2">
    <source>
        <dbReference type="ARBA" id="ARBA00007935"/>
    </source>
</evidence>
<feature type="transmembrane region" description="Helical" evidence="8">
    <location>
        <begin position="318"/>
        <end position="335"/>
    </location>
</feature>
<keyword evidence="7 8" id="KW-0472">Membrane</keyword>
<dbReference type="GO" id="GO:0022857">
    <property type="term" value="F:transmembrane transporter activity"/>
    <property type="evidence" value="ECO:0007669"/>
    <property type="project" value="InterPro"/>
</dbReference>
<accession>E3CY48</accession>
<protein>
    <submittedName>
        <fullName evidence="9">Transport system permease protein</fullName>
    </submittedName>
</protein>
<feature type="transmembrane region" description="Helical" evidence="8">
    <location>
        <begin position="155"/>
        <end position="178"/>
    </location>
</feature>
<evidence type="ECO:0000256" key="5">
    <source>
        <dbReference type="ARBA" id="ARBA00022692"/>
    </source>
</evidence>
<dbReference type="InterPro" id="IPR000522">
    <property type="entry name" value="ABC_transptr_permease_BtuC"/>
</dbReference>
<sequence>MRADALPRGLWLLLLAGAALVAFGADLFLGSVSIPPERVLRALLSWGVQDPQDRIVLAFRLPRAATALLAGAALAASGLLMQTLFENPLAGSFVLGVDSGAGLGVALLLLAADSLGAGISRFLALGGVAAASWAGSLAVLLVVLLVSRRVENNTVLLILGLMFGYASGSLVTVLLHFSSGEQAHGYLAWSFGTFSGTTGAQVGVMALGILPALLAACALAKPLNALLLGERYAATMGVPVRRLRGGLIVVAALLSGSVTAFCGPVAFLGIATPHLCRALLRTEDHRVLLPACVAAGSLLALGADLASRGLGGGLPLPVNAVTSLLGAPVVVWVVLRGRGGRR</sequence>
<dbReference type="EMBL" id="CM001022">
    <property type="protein sequence ID" value="EFQ22696.1"/>
    <property type="molecule type" value="Genomic_DNA"/>
</dbReference>
<feature type="transmembrane region" description="Helical" evidence="8">
    <location>
        <begin position="246"/>
        <end position="267"/>
    </location>
</feature>
<dbReference type="eggNOG" id="COG0609">
    <property type="taxonomic scope" value="Bacteria"/>
</dbReference>
<evidence type="ECO:0000256" key="6">
    <source>
        <dbReference type="ARBA" id="ARBA00022989"/>
    </source>
</evidence>
<evidence type="ECO:0000256" key="8">
    <source>
        <dbReference type="SAM" id="Phobius"/>
    </source>
</evidence>
<dbReference type="Gene3D" id="1.10.3470.10">
    <property type="entry name" value="ABC transporter involved in vitamin B12 uptake, BtuC"/>
    <property type="match status" value="1"/>
</dbReference>
<evidence type="ECO:0000313" key="10">
    <source>
        <dbReference type="Proteomes" id="UP000005096"/>
    </source>
</evidence>
<dbReference type="PANTHER" id="PTHR30472:SF41">
    <property type="entry name" value="TRANSPORT SYSTEM PERMEASE PROTEIN"/>
    <property type="match status" value="1"/>
</dbReference>
<keyword evidence="6 8" id="KW-1133">Transmembrane helix</keyword>
<feature type="transmembrane region" description="Helical" evidence="8">
    <location>
        <begin position="124"/>
        <end position="146"/>
    </location>
</feature>
<keyword evidence="4" id="KW-1003">Cell membrane</keyword>
<feature type="transmembrane region" description="Helical" evidence="8">
    <location>
        <begin position="198"/>
        <end position="220"/>
    </location>
</feature>
<evidence type="ECO:0000256" key="1">
    <source>
        <dbReference type="ARBA" id="ARBA00004651"/>
    </source>
</evidence>
<dbReference type="STRING" id="584708.Apau_0260"/>
<keyword evidence="10" id="KW-1185">Reference proteome</keyword>
<keyword evidence="3" id="KW-0813">Transport</keyword>
<name>E3CY48_9BACT</name>
<dbReference type="AlphaFoldDB" id="E3CY48"/>
<feature type="transmembrane region" description="Helical" evidence="8">
    <location>
        <begin position="93"/>
        <end position="112"/>
    </location>
</feature>
<dbReference type="PaxDb" id="584708-Apau_0260"/>
<dbReference type="Proteomes" id="UP000005096">
    <property type="component" value="Chromosome"/>
</dbReference>
<dbReference type="InterPro" id="IPR037294">
    <property type="entry name" value="ABC_BtuC-like"/>
</dbReference>
<dbReference type="Pfam" id="PF01032">
    <property type="entry name" value="FecCD"/>
    <property type="match status" value="1"/>
</dbReference>